<evidence type="ECO:0000313" key="3">
    <source>
        <dbReference type="Proteomes" id="UP000247973"/>
    </source>
</evidence>
<evidence type="ECO:0000313" key="2">
    <source>
        <dbReference type="EMBL" id="PXV58864.1"/>
    </source>
</evidence>
<dbReference type="EMBL" id="QICL01000042">
    <property type="protein sequence ID" value="PXV58864.1"/>
    <property type="molecule type" value="Genomic_DNA"/>
</dbReference>
<organism evidence="2 3">
    <name type="scientific">Dysgonomonas alginatilytica</name>
    <dbReference type="NCBI Taxonomy" id="1605892"/>
    <lineage>
        <taxon>Bacteria</taxon>
        <taxon>Pseudomonadati</taxon>
        <taxon>Bacteroidota</taxon>
        <taxon>Bacteroidia</taxon>
        <taxon>Bacteroidales</taxon>
        <taxon>Dysgonomonadaceae</taxon>
        <taxon>Dysgonomonas</taxon>
    </lineage>
</organism>
<dbReference type="Proteomes" id="UP000247973">
    <property type="component" value="Unassembled WGS sequence"/>
</dbReference>
<protein>
    <submittedName>
        <fullName evidence="2">Cytoskeletal protein CcmA (Bactofilin family)</fullName>
    </submittedName>
</protein>
<reference evidence="2 3" key="1">
    <citation type="submission" date="2018-03" db="EMBL/GenBank/DDBJ databases">
        <title>Genomic Encyclopedia of Archaeal and Bacterial Type Strains, Phase II (KMG-II): from individual species to whole genera.</title>
        <authorList>
            <person name="Goeker M."/>
        </authorList>
    </citation>
    <scope>NUCLEOTIDE SEQUENCE [LARGE SCALE GENOMIC DNA]</scope>
    <source>
        <strain evidence="2 3">DSM 100214</strain>
    </source>
</reference>
<comment type="similarity">
    <text evidence="1">Belongs to the bactofilin family.</text>
</comment>
<proteinExistence type="inferred from homology"/>
<comment type="caution">
    <text evidence="2">The sequence shown here is derived from an EMBL/GenBank/DDBJ whole genome shotgun (WGS) entry which is preliminary data.</text>
</comment>
<dbReference type="OrthoDB" id="5432602at2"/>
<evidence type="ECO:0000256" key="1">
    <source>
        <dbReference type="ARBA" id="ARBA00044755"/>
    </source>
</evidence>
<dbReference type="AlphaFoldDB" id="A0A2V3PQ05"/>
<name>A0A2V3PQ05_9BACT</name>
<gene>
    <name evidence="2" type="ORF">CLV62_14211</name>
</gene>
<dbReference type="Pfam" id="PF04519">
    <property type="entry name" value="Bactofilin"/>
    <property type="match status" value="1"/>
</dbReference>
<sequence>MWNIAKRKNNSTMVEYSCFSASVIIEGNLNGNDNIRIDGIITGNISCSAKIVVGQKGIVTGDINCAEIEVSGSLTGNVQVTELLLLHANSTYQGNALVKEIQIEPGAVFFGTCKMPSSRSARIGDEPGHHLMNILTKNKDH</sequence>
<dbReference type="PANTHER" id="PTHR35024:SF4">
    <property type="entry name" value="POLYMER-FORMING CYTOSKELETAL PROTEIN"/>
    <property type="match status" value="1"/>
</dbReference>
<keyword evidence="3" id="KW-1185">Reference proteome</keyword>
<dbReference type="PANTHER" id="PTHR35024">
    <property type="entry name" value="HYPOTHETICAL CYTOSOLIC PROTEIN"/>
    <property type="match status" value="1"/>
</dbReference>
<accession>A0A2V3PQ05</accession>
<dbReference type="RefSeq" id="WP_110312502.1">
    <property type="nucleotide sequence ID" value="NZ_QICL01000042.1"/>
</dbReference>
<dbReference type="InterPro" id="IPR007607">
    <property type="entry name" value="BacA/B"/>
</dbReference>